<dbReference type="SUPFAM" id="SSF54001">
    <property type="entry name" value="Cysteine proteinases"/>
    <property type="match status" value="1"/>
</dbReference>
<dbReference type="PANTHER" id="PTHR43982">
    <property type="entry name" value="UBIQUITIN CARBOXYL-TERMINAL HYDROLASE"/>
    <property type="match status" value="1"/>
</dbReference>
<dbReference type="OrthoDB" id="333239at2759"/>
<dbReference type="GO" id="GO:0016579">
    <property type="term" value="P:protein deubiquitination"/>
    <property type="evidence" value="ECO:0007669"/>
    <property type="project" value="InterPro"/>
</dbReference>
<comment type="caution">
    <text evidence="8">The sequence shown here is derived from an EMBL/GenBank/DDBJ whole genome shotgun (WGS) entry which is preliminary data.</text>
</comment>
<keyword evidence="4" id="KW-0833">Ubl conjugation pathway</keyword>
<feature type="domain" description="USP" evidence="7">
    <location>
        <begin position="1"/>
        <end position="242"/>
    </location>
</feature>
<reference evidence="8" key="1">
    <citation type="submission" date="2021-06" db="EMBL/GenBank/DDBJ databases">
        <authorList>
            <person name="Kallberg Y."/>
            <person name="Tangrot J."/>
            <person name="Rosling A."/>
        </authorList>
    </citation>
    <scope>NUCLEOTIDE SEQUENCE</scope>
    <source>
        <strain evidence="8">FL130A</strain>
    </source>
</reference>
<dbReference type="GO" id="GO:0004843">
    <property type="term" value="F:cysteine-type deubiquitinase activity"/>
    <property type="evidence" value="ECO:0007669"/>
    <property type="project" value="UniProtKB-EC"/>
</dbReference>
<dbReference type="GO" id="GO:0070628">
    <property type="term" value="F:proteasome binding"/>
    <property type="evidence" value="ECO:0007669"/>
    <property type="project" value="TreeGrafter"/>
</dbReference>
<evidence type="ECO:0000256" key="5">
    <source>
        <dbReference type="ARBA" id="ARBA00022801"/>
    </source>
</evidence>
<sequence>LKCDDEEAKEEPPAIIHETFIELDCHITIMINYLQDGIKEDFFKKKLDRESPSLKRQASYTKTVKISRLPKYLTIQFVRFFWKTQERVRTKIVRKVRFPLTLDMTEFCTEELQSKILPVKNKLVELEKEQESAKKKAKLAKNPEQAKEKSTIDPAVAEEIEKLIDPELAKDIGANVTGLYDLCAVLTHKGRSADSGHYVAWVQEWIKYDDDHVSIVHQDEILKLDGGLGDWHTAYMLLYRSKEIPK</sequence>
<keyword evidence="6" id="KW-0788">Thiol protease</keyword>
<dbReference type="PROSITE" id="PS00973">
    <property type="entry name" value="USP_2"/>
    <property type="match status" value="1"/>
</dbReference>
<dbReference type="EMBL" id="CAJVPS010034579">
    <property type="protein sequence ID" value="CAG8739663.1"/>
    <property type="molecule type" value="Genomic_DNA"/>
</dbReference>
<keyword evidence="9" id="KW-1185">Reference proteome</keyword>
<name>A0A9N9IKP1_9GLOM</name>
<evidence type="ECO:0000256" key="6">
    <source>
        <dbReference type="ARBA" id="ARBA00022807"/>
    </source>
</evidence>
<dbReference type="InterPro" id="IPR038765">
    <property type="entry name" value="Papain-like_cys_pep_sf"/>
</dbReference>
<evidence type="ECO:0000259" key="7">
    <source>
        <dbReference type="PROSITE" id="PS50235"/>
    </source>
</evidence>
<dbReference type="InterPro" id="IPR044635">
    <property type="entry name" value="UBP14-like"/>
</dbReference>
<dbReference type="EC" id="3.4.19.12" evidence="2"/>
<dbReference type="InterPro" id="IPR028889">
    <property type="entry name" value="USP"/>
</dbReference>
<evidence type="ECO:0000256" key="4">
    <source>
        <dbReference type="ARBA" id="ARBA00022786"/>
    </source>
</evidence>
<evidence type="ECO:0000313" key="9">
    <source>
        <dbReference type="Proteomes" id="UP000789508"/>
    </source>
</evidence>
<dbReference type="Proteomes" id="UP000789508">
    <property type="component" value="Unassembled WGS sequence"/>
</dbReference>
<dbReference type="GO" id="GO:0043161">
    <property type="term" value="P:proteasome-mediated ubiquitin-dependent protein catabolic process"/>
    <property type="evidence" value="ECO:0007669"/>
    <property type="project" value="InterPro"/>
</dbReference>
<dbReference type="AlphaFoldDB" id="A0A9N9IKP1"/>
<dbReference type="PROSITE" id="PS50235">
    <property type="entry name" value="USP_3"/>
    <property type="match status" value="1"/>
</dbReference>
<dbReference type="GO" id="GO:0061136">
    <property type="term" value="P:regulation of proteasomal protein catabolic process"/>
    <property type="evidence" value="ECO:0007669"/>
    <property type="project" value="TreeGrafter"/>
</dbReference>
<proteinExistence type="predicted"/>
<evidence type="ECO:0000256" key="2">
    <source>
        <dbReference type="ARBA" id="ARBA00012759"/>
    </source>
</evidence>
<gene>
    <name evidence="8" type="ORF">ALEPTO_LOCUS12913</name>
</gene>
<evidence type="ECO:0000256" key="3">
    <source>
        <dbReference type="ARBA" id="ARBA00022670"/>
    </source>
</evidence>
<organism evidence="8 9">
    <name type="scientific">Ambispora leptoticha</name>
    <dbReference type="NCBI Taxonomy" id="144679"/>
    <lineage>
        <taxon>Eukaryota</taxon>
        <taxon>Fungi</taxon>
        <taxon>Fungi incertae sedis</taxon>
        <taxon>Mucoromycota</taxon>
        <taxon>Glomeromycotina</taxon>
        <taxon>Glomeromycetes</taxon>
        <taxon>Archaeosporales</taxon>
        <taxon>Ambisporaceae</taxon>
        <taxon>Ambispora</taxon>
    </lineage>
</organism>
<dbReference type="PANTHER" id="PTHR43982:SF1">
    <property type="entry name" value="UBIQUITIN CARBOXYL-TERMINAL HYDROLASE 14"/>
    <property type="match status" value="1"/>
</dbReference>
<dbReference type="Gene3D" id="3.90.70.10">
    <property type="entry name" value="Cysteine proteinases"/>
    <property type="match status" value="1"/>
</dbReference>
<evidence type="ECO:0000313" key="8">
    <source>
        <dbReference type="EMBL" id="CAG8739663.1"/>
    </source>
</evidence>
<protein>
    <recommendedName>
        <fullName evidence="2">ubiquitinyl hydrolase 1</fullName>
        <ecNumber evidence="2">3.4.19.12</ecNumber>
    </recommendedName>
</protein>
<accession>A0A9N9IKP1</accession>
<evidence type="ECO:0000256" key="1">
    <source>
        <dbReference type="ARBA" id="ARBA00000707"/>
    </source>
</evidence>
<comment type="catalytic activity">
    <reaction evidence="1">
        <text>Thiol-dependent hydrolysis of ester, thioester, amide, peptide and isopeptide bonds formed by the C-terminal Gly of ubiquitin (a 76-residue protein attached to proteins as an intracellular targeting signal).</text>
        <dbReference type="EC" id="3.4.19.12"/>
    </reaction>
</comment>
<keyword evidence="5" id="KW-0378">Hydrolase</keyword>
<keyword evidence="3" id="KW-0645">Protease</keyword>
<feature type="non-terminal residue" evidence="8">
    <location>
        <position position="246"/>
    </location>
</feature>
<dbReference type="InterPro" id="IPR001394">
    <property type="entry name" value="Peptidase_C19_UCH"/>
</dbReference>
<dbReference type="InterPro" id="IPR018200">
    <property type="entry name" value="USP_CS"/>
</dbReference>
<dbReference type="Pfam" id="PF00443">
    <property type="entry name" value="UCH"/>
    <property type="match status" value="1"/>
</dbReference>